<evidence type="ECO:0000313" key="3">
    <source>
        <dbReference type="EMBL" id="MBO3085962.1"/>
    </source>
</evidence>
<dbReference type="SUPFAM" id="SSF50998">
    <property type="entry name" value="Quinoprotein alcohol dehydrogenase-like"/>
    <property type="match status" value="1"/>
</dbReference>
<organism evidence="3 4">
    <name type="scientific">Cellulomonas fengjieae</name>
    <dbReference type="NCBI Taxonomy" id="2819978"/>
    <lineage>
        <taxon>Bacteria</taxon>
        <taxon>Bacillati</taxon>
        <taxon>Actinomycetota</taxon>
        <taxon>Actinomycetes</taxon>
        <taxon>Micrococcales</taxon>
        <taxon>Cellulomonadaceae</taxon>
        <taxon>Cellulomonas</taxon>
    </lineage>
</organism>
<reference evidence="3 4" key="1">
    <citation type="submission" date="2021-03" db="EMBL/GenBank/DDBJ databases">
        <title>novel species in genus Cellulomonas.</title>
        <authorList>
            <person name="Zhang G."/>
        </authorList>
    </citation>
    <scope>NUCLEOTIDE SEQUENCE [LARGE SCALE GENOMIC DNA]</scope>
    <source>
        <strain evidence="4">zg-ZUI188</strain>
    </source>
</reference>
<accession>A0ABS3SJP3</accession>
<comment type="caution">
    <text evidence="3">The sequence shown here is derived from an EMBL/GenBank/DDBJ whole genome shotgun (WGS) entry which is preliminary data.</text>
</comment>
<dbReference type="Gene3D" id="2.40.128.630">
    <property type="match status" value="1"/>
</dbReference>
<dbReference type="InterPro" id="IPR015943">
    <property type="entry name" value="WD40/YVTN_repeat-like_dom_sf"/>
</dbReference>
<dbReference type="InterPro" id="IPR018391">
    <property type="entry name" value="PQQ_b-propeller_rpt"/>
</dbReference>
<keyword evidence="1" id="KW-1133">Transmembrane helix</keyword>
<feature type="domain" description="Pyrrolo-quinoline quinone repeat" evidence="2">
    <location>
        <begin position="357"/>
        <end position="465"/>
    </location>
</feature>
<dbReference type="InterPro" id="IPR002372">
    <property type="entry name" value="PQQ_rpt_dom"/>
</dbReference>
<dbReference type="Proteomes" id="UP000678317">
    <property type="component" value="Unassembled WGS sequence"/>
</dbReference>
<sequence>MGRRGDMRAVELLDAAASRAPRRWHRSGLVIGVALLAVMLAGAQLVIDARERAAVAALASVPGVLDPVDADLDVVRRMAPAEMGELYGAGGSIGLGPDGSQRFSWTGPDGGEWTTELLGPSPALSGPNASPLSGCTPDRLPGRTASVARRVVCLVTDGATIRDEAGRTTTVPATARRVVLLSVVDGSIQAQWPVESGHRMALLPGEVVVVGEMTADASTTTAYDLLTGEKRWTYRHPLPPASASAAEDNPFGTGLFRAGDLVAIVTPPSSLLLLSAQGKAVREVDLDLEGSGSWMTDPTTGGLILQKRSTARVSQSILIAPDGDPAKDITLDGAVVWPLVDDGSVPGLRLSSDAALHGWDSTGGSELWSHDAPDADRALILRGRVYVTSGNAVQAIDGATGAALWSTEAEDWLNPSMLMTDGHHILVAFEALSSTAESVLVAYEPLGGREAFRVHYPEGVTALIPVERHLVGLDEAAVEYVLLD</sequence>
<gene>
    <name evidence="3" type="ORF">J4035_15070</name>
</gene>
<keyword evidence="1" id="KW-0812">Transmembrane</keyword>
<evidence type="ECO:0000313" key="4">
    <source>
        <dbReference type="Proteomes" id="UP000678317"/>
    </source>
</evidence>
<keyword evidence="1" id="KW-0472">Membrane</keyword>
<dbReference type="Gene3D" id="2.130.10.10">
    <property type="entry name" value="YVTN repeat-like/Quinoprotein amine dehydrogenase"/>
    <property type="match status" value="1"/>
</dbReference>
<dbReference type="RefSeq" id="WP_208290148.1">
    <property type="nucleotide sequence ID" value="NZ_CP074404.1"/>
</dbReference>
<dbReference type="InterPro" id="IPR011047">
    <property type="entry name" value="Quinoprotein_ADH-like_sf"/>
</dbReference>
<feature type="transmembrane region" description="Helical" evidence="1">
    <location>
        <begin position="28"/>
        <end position="47"/>
    </location>
</feature>
<proteinExistence type="predicted"/>
<protein>
    <submittedName>
        <fullName evidence="3">PQQ-binding-like beta-propeller repeat protein</fullName>
    </submittedName>
</protein>
<keyword evidence="4" id="KW-1185">Reference proteome</keyword>
<evidence type="ECO:0000256" key="1">
    <source>
        <dbReference type="SAM" id="Phobius"/>
    </source>
</evidence>
<name>A0ABS3SJP3_9CELL</name>
<dbReference type="SMART" id="SM00564">
    <property type="entry name" value="PQQ"/>
    <property type="match status" value="2"/>
</dbReference>
<dbReference type="EMBL" id="JAGFBM010000009">
    <property type="protein sequence ID" value="MBO3085962.1"/>
    <property type="molecule type" value="Genomic_DNA"/>
</dbReference>
<evidence type="ECO:0000259" key="2">
    <source>
        <dbReference type="Pfam" id="PF13360"/>
    </source>
</evidence>
<dbReference type="Pfam" id="PF13360">
    <property type="entry name" value="PQQ_2"/>
    <property type="match status" value="1"/>
</dbReference>